<dbReference type="AlphaFoldDB" id="A0A9W7TYF6"/>
<gene>
    <name evidence="1" type="ORF">DS843_16495</name>
</gene>
<organism evidence="1 2">
    <name type="scientific">Roseomonas genomospecies 6</name>
    <dbReference type="NCBI Taxonomy" id="214106"/>
    <lineage>
        <taxon>Bacteria</taxon>
        <taxon>Pseudomonadati</taxon>
        <taxon>Pseudomonadota</taxon>
        <taxon>Alphaproteobacteria</taxon>
        <taxon>Acetobacterales</taxon>
        <taxon>Roseomonadaceae</taxon>
        <taxon>Roseomonas</taxon>
    </lineage>
</organism>
<dbReference type="EMBL" id="QOKW01000012">
    <property type="protein sequence ID" value="KAA0679534.1"/>
    <property type="molecule type" value="Genomic_DNA"/>
</dbReference>
<protein>
    <submittedName>
        <fullName evidence="1">Uncharacterized protein</fullName>
    </submittedName>
</protein>
<dbReference type="OrthoDB" id="7352974at2"/>
<comment type="caution">
    <text evidence="1">The sequence shown here is derived from an EMBL/GenBank/DDBJ whole genome shotgun (WGS) entry which is preliminary data.</text>
</comment>
<reference evidence="1 2" key="1">
    <citation type="submission" date="2018-07" db="EMBL/GenBank/DDBJ databases">
        <title>Genome sequence of Azospirillum sp. ATCC 49961.</title>
        <authorList>
            <person name="Sant'Anna F.H."/>
            <person name="Baldani J.I."/>
            <person name="Zilli J.E."/>
            <person name="Reis V.M."/>
            <person name="Hartmann A."/>
            <person name="Cruz L."/>
            <person name="de Souza E.M."/>
            <person name="de Oliveira Pedrosa F."/>
            <person name="Passaglia L.M.P."/>
        </authorList>
    </citation>
    <scope>NUCLEOTIDE SEQUENCE [LARGE SCALE GENOMIC DNA]</scope>
    <source>
        <strain evidence="1 2">ATCC 49961</strain>
    </source>
</reference>
<accession>A0A9W7TYF6</accession>
<keyword evidence="2" id="KW-1185">Reference proteome</keyword>
<evidence type="ECO:0000313" key="2">
    <source>
        <dbReference type="Proteomes" id="UP000480854"/>
    </source>
</evidence>
<proteinExistence type="predicted"/>
<dbReference type="Proteomes" id="UP000480854">
    <property type="component" value="Unassembled WGS sequence"/>
</dbReference>
<name>A0A9W7TYF6_9PROT</name>
<dbReference type="RefSeq" id="WP_149469983.1">
    <property type="nucleotide sequence ID" value="NZ_QOKW01000012.1"/>
</dbReference>
<sequence length="242" mass="27282">MMTSPILPEVLMRKFEVLHRVEPGIQWPDADVLELHADLGRMFMDAVESGLPEDGFIPQEHVVLAWDKVSLPKSILLVANFTAFYRPPSVFDDKHVLAKWSVCTKMSSMTGATGASWLKSPTENPMAVYGEVVADGFIDRGEAIRALGEMAKIRECGWAREQLAASARRVLGEPPEDTPECPPHWLPRDRHEVEDITSRLIPWFEPVNEADVRRQLDEAVMTVLRQRAVRVGEKDRFPESVA</sequence>
<evidence type="ECO:0000313" key="1">
    <source>
        <dbReference type="EMBL" id="KAA0679534.1"/>
    </source>
</evidence>